<comment type="caution">
    <text evidence="1">The sequence shown here is derived from an EMBL/GenBank/DDBJ whole genome shotgun (WGS) entry which is preliminary data.</text>
</comment>
<name>A0A9D3WIR9_9ROSI</name>
<accession>A0A9D3WIR9</accession>
<dbReference type="AlphaFoldDB" id="A0A9D3WIR9"/>
<reference evidence="1 2" key="1">
    <citation type="journal article" date="2021" name="Plant Biotechnol. J.">
        <title>Multi-omics assisted identification of the key and species-specific regulatory components of drought-tolerant mechanisms in Gossypium stocksii.</title>
        <authorList>
            <person name="Yu D."/>
            <person name="Ke L."/>
            <person name="Zhang D."/>
            <person name="Wu Y."/>
            <person name="Sun Y."/>
            <person name="Mei J."/>
            <person name="Sun J."/>
            <person name="Sun Y."/>
        </authorList>
    </citation>
    <scope>NUCLEOTIDE SEQUENCE [LARGE SCALE GENOMIC DNA]</scope>
    <source>
        <strain evidence="2">cv. E1</strain>
        <tissue evidence="1">Leaf</tissue>
    </source>
</reference>
<organism evidence="1 2">
    <name type="scientific">Gossypium stocksii</name>
    <dbReference type="NCBI Taxonomy" id="47602"/>
    <lineage>
        <taxon>Eukaryota</taxon>
        <taxon>Viridiplantae</taxon>
        <taxon>Streptophyta</taxon>
        <taxon>Embryophyta</taxon>
        <taxon>Tracheophyta</taxon>
        <taxon>Spermatophyta</taxon>
        <taxon>Magnoliopsida</taxon>
        <taxon>eudicotyledons</taxon>
        <taxon>Gunneridae</taxon>
        <taxon>Pentapetalae</taxon>
        <taxon>rosids</taxon>
        <taxon>malvids</taxon>
        <taxon>Malvales</taxon>
        <taxon>Malvaceae</taxon>
        <taxon>Malvoideae</taxon>
        <taxon>Gossypium</taxon>
    </lineage>
</organism>
<keyword evidence="2" id="KW-1185">Reference proteome</keyword>
<evidence type="ECO:0000313" key="2">
    <source>
        <dbReference type="Proteomes" id="UP000828251"/>
    </source>
</evidence>
<dbReference type="EMBL" id="JAIQCV010000001">
    <property type="protein sequence ID" value="KAH1129263.1"/>
    <property type="molecule type" value="Genomic_DNA"/>
</dbReference>
<dbReference type="Proteomes" id="UP000828251">
    <property type="component" value="Unassembled WGS sequence"/>
</dbReference>
<gene>
    <name evidence="1" type="ORF">J1N35_000641</name>
</gene>
<proteinExistence type="predicted"/>
<evidence type="ECO:0000313" key="1">
    <source>
        <dbReference type="EMBL" id="KAH1129263.1"/>
    </source>
</evidence>
<sequence>MEGPSNKGVFGTIVEDGVAGALVKFVGMGGEAGKLFYWCEHLGTREFPYSPNNVTNHLMVFLLEVTKDCTCLANSSNGVKKLSLQVLLAEDSMVGLGFNEGISGVEVSKREYDNSYQNVVRALKRACELHSKLKKKNKDLWRKNKGLAEPLVVIEGKAEKLFEKVAVEKQKKKKNMDASMKMVEKY</sequence>
<protein>
    <submittedName>
        <fullName evidence="1">Uncharacterized protein</fullName>
    </submittedName>
</protein>